<sequence>MSEAKTKPTDADVQAFIEAATPARRREDGLVLAEIFREVTGTEPVLWGPTMIGYGSYQFVSPSDPKRRGDWPKTGFSPRKAQLSLYGLKDLPEGAALLPKLGKYTEGMGCVYVRKLDDIDLDVLRQLIAIAWTRQDDQTPS</sequence>
<proteinExistence type="predicted"/>
<feature type="domain" description="YdhG-like" evidence="1">
    <location>
        <begin position="25"/>
        <end position="129"/>
    </location>
</feature>
<evidence type="ECO:0000313" key="2">
    <source>
        <dbReference type="EMBL" id="NIH54032.1"/>
    </source>
</evidence>
<evidence type="ECO:0000259" key="1">
    <source>
        <dbReference type="Pfam" id="PF08818"/>
    </source>
</evidence>
<evidence type="ECO:0000313" key="3">
    <source>
        <dbReference type="Proteomes" id="UP000541033"/>
    </source>
</evidence>
<dbReference type="EMBL" id="JAAMOX010000001">
    <property type="protein sequence ID" value="NIH54032.1"/>
    <property type="molecule type" value="Genomic_DNA"/>
</dbReference>
<keyword evidence="3" id="KW-1185">Reference proteome</keyword>
<dbReference type="AlphaFoldDB" id="A0A7X5R248"/>
<dbReference type="Pfam" id="PF08818">
    <property type="entry name" value="DUF1801"/>
    <property type="match status" value="1"/>
</dbReference>
<comment type="caution">
    <text evidence="2">The sequence shown here is derived from an EMBL/GenBank/DDBJ whole genome shotgun (WGS) entry which is preliminary data.</text>
</comment>
<name>A0A7X5R248_9MICO</name>
<reference evidence="2 3" key="1">
    <citation type="submission" date="2020-02" db="EMBL/GenBank/DDBJ databases">
        <title>Sequencing the genomes of 1000 actinobacteria strains.</title>
        <authorList>
            <person name="Klenk H.-P."/>
        </authorList>
    </citation>
    <scope>NUCLEOTIDE SEQUENCE [LARGE SCALE GENOMIC DNA]</scope>
    <source>
        <strain evidence="2 3">DSM 27960</strain>
    </source>
</reference>
<protein>
    <recommendedName>
        <fullName evidence="1">YdhG-like domain-containing protein</fullName>
    </recommendedName>
</protein>
<organism evidence="2 3">
    <name type="scientific">Lysinibacter cavernae</name>
    <dbReference type="NCBI Taxonomy" id="1640652"/>
    <lineage>
        <taxon>Bacteria</taxon>
        <taxon>Bacillati</taxon>
        <taxon>Actinomycetota</taxon>
        <taxon>Actinomycetes</taxon>
        <taxon>Micrococcales</taxon>
        <taxon>Microbacteriaceae</taxon>
        <taxon>Lysinibacter</taxon>
    </lineage>
</organism>
<accession>A0A7X5R248</accession>
<dbReference type="Proteomes" id="UP000541033">
    <property type="component" value="Unassembled WGS sequence"/>
</dbReference>
<dbReference type="RefSeq" id="WP_167150118.1">
    <property type="nucleotide sequence ID" value="NZ_JAAMOX010000001.1"/>
</dbReference>
<dbReference type="InterPro" id="IPR014922">
    <property type="entry name" value="YdhG-like"/>
</dbReference>
<gene>
    <name evidence="2" type="ORF">FHX76_001900</name>
</gene>